<dbReference type="InterPro" id="IPR025570">
    <property type="entry name" value="DUF4337"/>
</dbReference>
<dbReference type="OrthoDB" id="9806096at2"/>
<feature type="coiled-coil region" evidence="1">
    <location>
        <begin position="105"/>
        <end position="132"/>
    </location>
</feature>
<evidence type="ECO:0000313" key="3">
    <source>
        <dbReference type="EMBL" id="BBF83949.1"/>
    </source>
</evidence>
<accession>A0A3G9GB10</accession>
<evidence type="ECO:0000313" key="4">
    <source>
        <dbReference type="Proteomes" id="UP000198290"/>
    </source>
</evidence>
<dbReference type="Proteomes" id="UP000198290">
    <property type="component" value="Chromosome"/>
</dbReference>
<evidence type="ECO:0000256" key="2">
    <source>
        <dbReference type="SAM" id="Phobius"/>
    </source>
</evidence>
<feature type="transmembrane region" description="Helical" evidence="2">
    <location>
        <begin position="143"/>
        <end position="161"/>
    </location>
</feature>
<keyword evidence="1" id="KW-0175">Coiled coil</keyword>
<feature type="transmembrane region" description="Helical" evidence="2">
    <location>
        <begin position="167"/>
        <end position="187"/>
    </location>
</feature>
<gene>
    <name evidence="3" type="ORF">DLM_0273</name>
</gene>
<evidence type="ECO:0000256" key="1">
    <source>
        <dbReference type="SAM" id="Coils"/>
    </source>
</evidence>
<keyword evidence="2" id="KW-0472">Membrane</keyword>
<name>A0A3G9GB10_9NEIS</name>
<reference evidence="3 4" key="2">
    <citation type="journal article" date="2017" name="Genome Announc.">
        <title>Draft genome sequence of Aquitalea magnusonii strain H3, a plant growth-promoting bacterium of duckweed Lemna minor.</title>
        <authorList>
            <person name="Ishizawa H."/>
            <person name="Kuroda M."/>
            <person name="Ike M."/>
        </authorList>
    </citation>
    <scope>NUCLEOTIDE SEQUENCE [LARGE SCALE GENOMIC DNA]</scope>
    <source>
        <strain evidence="3 4">H3</strain>
    </source>
</reference>
<reference evidence="4" key="3">
    <citation type="journal article" date="2017" name="Plant Physiol. Biochem.">
        <title>Differential oxidative and antioxidative response of duckweed Lemna minor toward plant growth promoting/inhibiting bacteria.</title>
        <authorList>
            <person name="Ishizawa H."/>
            <person name="Kuroda M."/>
            <person name="Morikawa M."/>
            <person name="Ike M."/>
        </authorList>
    </citation>
    <scope>NUCLEOTIDE SEQUENCE [LARGE SCALE GENOMIC DNA]</scope>
    <source>
        <strain evidence="4">H3</strain>
    </source>
</reference>
<reference evidence="4" key="1">
    <citation type="journal article" date="2017" name="Biotechnol. Biofuels">
        <title>Evaluation of environmental bacterial communities as a factor affecting the growth of duckweed Lemna minor.</title>
        <authorList>
            <person name="Ishizawa H."/>
            <person name="Kuroda M."/>
            <person name="Morikawa M."/>
            <person name="Ike M."/>
        </authorList>
    </citation>
    <scope>NUCLEOTIDE SEQUENCE [LARGE SCALE GENOMIC DNA]</scope>
    <source>
        <strain evidence="4">H3</strain>
    </source>
</reference>
<dbReference type="RefSeq" id="WP_089084034.1">
    <property type="nucleotide sequence ID" value="NZ_AP018823.1"/>
</dbReference>
<keyword evidence="4" id="KW-1185">Reference proteome</keyword>
<dbReference type="STRING" id="332411.VI06_04420"/>
<dbReference type="AlphaFoldDB" id="A0A3G9GB10"/>
<protein>
    <submittedName>
        <fullName evidence="3">Probable transmembrane protein</fullName>
    </submittedName>
</protein>
<keyword evidence="2 3" id="KW-0812">Transmembrane</keyword>
<dbReference type="Pfam" id="PF14235">
    <property type="entry name" value="DUF4337"/>
    <property type="match status" value="1"/>
</dbReference>
<keyword evidence="2" id="KW-1133">Transmembrane helix</keyword>
<dbReference type="KEGG" id="amah:DLM_0273"/>
<dbReference type="EMBL" id="AP018823">
    <property type="protein sequence ID" value="BBF83949.1"/>
    <property type="molecule type" value="Genomic_DNA"/>
</dbReference>
<proteinExistence type="predicted"/>
<sequence>MAEEEYEVAGLHEKLLEEEAEKGQLAQRIALLTAILATIGAVFSYQSGAKQNEALFLKNQSILKQSEASDAWAYYQAKSTKAHLDQLALVLLTDPAQKARFQADLQKQQTQQAEQLQKAQALQQESRELSERSEQVLRPHERMALAMTLIQIAVAMASITVLTQRRWLLAVSLVSALGGIGLAISSWL</sequence>
<organism evidence="3 4">
    <name type="scientific">Aquitalea magnusonii</name>
    <dbReference type="NCBI Taxonomy" id="332411"/>
    <lineage>
        <taxon>Bacteria</taxon>
        <taxon>Pseudomonadati</taxon>
        <taxon>Pseudomonadota</taxon>
        <taxon>Betaproteobacteria</taxon>
        <taxon>Neisseriales</taxon>
        <taxon>Chromobacteriaceae</taxon>
        <taxon>Aquitalea</taxon>
    </lineage>
</organism>